<dbReference type="InterPro" id="IPR011009">
    <property type="entry name" value="Kinase-like_dom_sf"/>
</dbReference>
<evidence type="ECO:0000313" key="3">
    <source>
        <dbReference type="Proteomes" id="UP000224634"/>
    </source>
</evidence>
<dbReference type="EMBL" id="PDNA01000320">
    <property type="protein sequence ID" value="PGG97478.1"/>
    <property type="molecule type" value="Genomic_DNA"/>
</dbReference>
<dbReference type="PANTHER" id="PTHR36091:SF2">
    <property type="entry name" value="AMINOGLYCOSIDE PHOSPHOTRANSFERASE DOMAIN-CONTAINING PROTEIN"/>
    <property type="match status" value="1"/>
</dbReference>
<dbReference type="InterPro" id="IPR002575">
    <property type="entry name" value="Aminoglycoside_PTrfase"/>
</dbReference>
<dbReference type="InterPro" id="IPR051035">
    <property type="entry name" value="Mito_inheritance_9"/>
</dbReference>
<dbReference type="PANTHER" id="PTHR36091">
    <property type="entry name" value="ALTERED INHERITANCE OF MITOCHONDRIA PROTEIN 9, MITOCHONDRIAL"/>
    <property type="match status" value="1"/>
</dbReference>
<protein>
    <recommendedName>
        <fullName evidence="1">Aminoglycoside phosphotransferase domain-containing protein</fullName>
    </recommendedName>
</protein>
<gene>
    <name evidence="2" type="ORF">AJ80_09697</name>
</gene>
<accession>A0A2B7WLR3</accession>
<dbReference type="SUPFAM" id="SSF56112">
    <property type="entry name" value="Protein kinase-like (PK-like)"/>
    <property type="match status" value="1"/>
</dbReference>
<dbReference type="STRING" id="1447883.A0A2B7WLR3"/>
<dbReference type="AlphaFoldDB" id="A0A2B7WLR3"/>
<dbReference type="Gene3D" id="3.30.200.20">
    <property type="entry name" value="Phosphorylase Kinase, domain 1"/>
    <property type="match status" value="1"/>
</dbReference>
<dbReference type="Proteomes" id="UP000224634">
    <property type="component" value="Unassembled WGS sequence"/>
</dbReference>
<evidence type="ECO:0000313" key="2">
    <source>
        <dbReference type="EMBL" id="PGG97478.1"/>
    </source>
</evidence>
<feature type="domain" description="Aminoglycoside phosphotransferase" evidence="1">
    <location>
        <begin position="87"/>
        <end position="222"/>
    </location>
</feature>
<dbReference type="GO" id="GO:0005739">
    <property type="term" value="C:mitochondrion"/>
    <property type="evidence" value="ECO:0007669"/>
    <property type="project" value="TreeGrafter"/>
</dbReference>
<proteinExistence type="predicted"/>
<keyword evidence="3" id="KW-1185">Reference proteome</keyword>
<name>A0A2B7WLR3_POLH7</name>
<dbReference type="Pfam" id="PF01636">
    <property type="entry name" value="APH"/>
    <property type="match status" value="1"/>
</dbReference>
<comment type="caution">
    <text evidence="2">The sequence shown here is derived from an EMBL/GenBank/DDBJ whole genome shotgun (WGS) entry which is preliminary data.</text>
</comment>
<reference evidence="2 3" key="1">
    <citation type="submission" date="2017-10" db="EMBL/GenBank/DDBJ databases">
        <title>Comparative genomics in systemic dimorphic fungi from Ajellomycetaceae.</title>
        <authorList>
            <person name="Munoz J.F."/>
            <person name="Mcewen J.G."/>
            <person name="Clay O.K."/>
            <person name="Cuomo C.A."/>
        </authorList>
    </citation>
    <scope>NUCLEOTIDE SEQUENCE [LARGE SCALE GENOMIC DNA]</scope>
    <source>
        <strain evidence="2 3">UAMH7299</strain>
    </source>
</reference>
<organism evidence="2 3">
    <name type="scientific">Polytolypa hystricis (strain UAMH7299)</name>
    <dbReference type="NCBI Taxonomy" id="1447883"/>
    <lineage>
        <taxon>Eukaryota</taxon>
        <taxon>Fungi</taxon>
        <taxon>Dikarya</taxon>
        <taxon>Ascomycota</taxon>
        <taxon>Pezizomycotina</taxon>
        <taxon>Eurotiomycetes</taxon>
        <taxon>Eurotiomycetidae</taxon>
        <taxon>Onygenales</taxon>
        <taxon>Onygenales incertae sedis</taxon>
        <taxon>Polytolypa</taxon>
    </lineage>
</organism>
<sequence length="585" mass="67110">MFSYHRALRCSRQHNFKIPHLRYSSASTIAGNAVDTDRELFEYTSGRWLYNESLRLAERSLRFNVQELKRVAAASIHRHENDVKGFRKLSEGAFTRVFEITMKDDTQILARLPYPLTVPKRLTVASEVATMDLVRSHDIPVPKILDYSINSENDVGSEYIIMEKVPGNPIGDSWFTLSEEQRLKVLREIVRLESKLSSIELPASGSLYYSHDLPPEMNRAIIRPPLNSEVANRGEICVGPFVSTNWWSGSRALLRNINRGPHFDASECLTAVAKKELAWLHSYGKPRFPFERAYRGVTNYEKSTPGEHIATLEKYLKIAPYFVPADRRLQTPTLRHPDLRQNNIFVSEDLDIVGLMNWEHSSALPLFLAARIPYSIQNYNDEKSHFFDRYNPPKLPESLDQMSAADRATALEQFRRRHLHFHYLEFSQSSNPLHFYALHYDGGGRVADRAFTYAGDPWDGNNNYLKADLVHILQNWDIFMRDTGAGATPGVDIVVPPCPVKFDPAEAEETLRITEDYQETESDFSLVLGGIGVGVDGWTTNEMFEGAVARLKEARKVNFDSIRNDKFQQEMLKKHWPFDDFDEDE</sequence>
<dbReference type="OrthoDB" id="10003767at2759"/>
<evidence type="ECO:0000259" key="1">
    <source>
        <dbReference type="Pfam" id="PF01636"/>
    </source>
</evidence>